<name>A0A3A8ASP2_9HYPH</name>
<proteinExistence type="predicted"/>
<organism evidence="1 2">
    <name type="scientific">Oceaniradius stylonematis</name>
    <dbReference type="NCBI Taxonomy" id="2184161"/>
    <lineage>
        <taxon>Bacteria</taxon>
        <taxon>Pseudomonadati</taxon>
        <taxon>Pseudomonadota</taxon>
        <taxon>Alphaproteobacteria</taxon>
        <taxon>Hyphomicrobiales</taxon>
        <taxon>Ahrensiaceae</taxon>
        <taxon>Oceaniradius</taxon>
    </lineage>
</organism>
<dbReference type="RefSeq" id="WP_109768723.1">
    <property type="nucleotide sequence ID" value="NZ_JASHJV010000003.1"/>
</dbReference>
<keyword evidence="2" id="KW-1185">Reference proteome</keyword>
<dbReference type="AlphaFoldDB" id="A0A3A8ASP2"/>
<accession>A0A3A8ASP2</accession>
<gene>
    <name evidence="1" type="ORF">DEM25_000175</name>
</gene>
<reference evidence="1 2" key="1">
    <citation type="journal article" date="2018" name="Int. J. Syst. Bacteriol.">
        <title>Oceaniradius stylonemae gen. nov., sp. nov., isolated from a red alga, Stylonema cornu-cervi.</title>
        <authorList>
            <person name="Jeong S."/>
        </authorList>
    </citation>
    <scope>NUCLEOTIDE SEQUENCE [LARGE SCALE GENOMIC DNA]</scope>
    <source>
        <strain evidence="1 2">StC1</strain>
    </source>
</reference>
<dbReference type="OrthoDB" id="7916226at2"/>
<protein>
    <submittedName>
        <fullName evidence="1">Uncharacterized protein</fullName>
    </submittedName>
</protein>
<evidence type="ECO:0000313" key="1">
    <source>
        <dbReference type="EMBL" id="RKF08461.1"/>
    </source>
</evidence>
<dbReference type="Proteomes" id="UP000246132">
    <property type="component" value="Unassembled WGS sequence"/>
</dbReference>
<evidence type="ECO:0000313" key="2">
    <source>
        <dbReference type="Proteomes" id="UP000246132"/>
    </source>
</evidence>
<dbReference type="EMBL" id="QFWV02000001">
    <property type="protein sequence ID" value="RKF08461.1"/>
    <property type="molecule type" value="Genomic_DNA"/>
</dbReference>
<comment type="caution">
    <text evidence="1">The sequence shown here is derived from an EMBL/GenBank/DDBJ whole genome shotgun (WGS) entry which is preliminary data.</text>
</comment>
<sequence length="245" mass="27315">MVGEAAESAENQPPQFFLPYPLQSMFGIDAETFDAVREAEYDGAERACAGKVDAHIDGYVRRYRAYAPFRDDPDWRAAWLERFALTTLREELGCHFIVPLRRTLERAERARFHSEDDSGMPVWCGRWSDDTVDASLKAAIAGLVPLAFDHGMPSAEIIFTSRTASANETGRYATIHMNPDVALFLVERVVLLAAPEFGVHPTQFADAEGRARLRLDAVSPERRAEVMAAVETGDYQSILDTTEPC</sequence>